<dbReference type="InterPro" id="IPR036217">
    <property type="entry name" value="MethylDNA_cys_MeTrfase_DNAb"/>
</dbReference>
<dbReference type="NCBIfam" id="TIGR00589">
    <property type="entry name" value="ogt"/>
    <property type="match status" value="1"/>
</dbReference>
<dbReference type="PANTHER" id="PTHR10815:SF5">
    <property type="entry name" value="METHYLATED-DNA--PROTEIN-CYSTEINE METHYLTRANSFERASE"/>
    <property type="match status" value="1"/>
</dbReference>
<evidence type="ECO:0000256" key="8">
    <source>
        <dbReference type="ARBA" id="ARBA00023204"/>
    </source>
</evidence>
<dbReference type="Pfam" id="PF02805">
    <property type="entry name" value="Ada_Zn_binding"/>
    <property type="match status" value="1"/>
</dbReference>
<dbReference type="Pfam" id="PF02870">
    <property type="entry name" value="Methyltransf_1N"/>
    <property type="match status" value="1"/>
</dbReference>
<dbReference type="SUPFAM" id="SSF57884">
    <property type="entry name" value="Ada DNA repair protein, N-terminal domain (N-Ada 10)"/>
    <property type="match status" value="1"/>
</dbReference>
<evidence type="ECO:0000256" key="10">
    <source>
        <dbReference type="PIRSR" id="PIRSR000409-3"/>
    </source>
</evidence>
<evidence type="ECO:0000313" key="13">
    <source>
        <dbReference type="Proteomes" id="UP000001227"/>
    </source>
</evidence>
<dbReference type="eggNOG" id="COG0350">
    <property type="taxonomic scope" value="Bacteria"/>
</dbReference>
<dbReference type="InterPro" id="IPR014048">
    <property type="entry name" value="MethylDNA_cys_MeTrfase_DNA-bd"/>
</dbReference>
<dbReference type="InterPro" id="IPR036388">
    <property type="entry name" value="WH-like_DNA-bd_sf"/>
</dbReference>
<evidence type="ECO:0000256" key="6">
    <source>
        <dbReference type="ARBA" id="ARBA00022763"/>
    </source>
</evidence>
<evidence type="ECO:0000256" key="9">
    <source>
        <dbReference type="ARBA" id="ARBA00049348"/>
    </source>
</evidence>
<keyword evidence="5" id="KW-0808">Transferase</keyword>
<dbReference type="EMBL" id="CP001102">
    <property type="protein sequence ID" value="ACE05724.1"/>
    <property type="molecule type" value="Genomic_DNA"/>
</dbReference>
<keyword evidence="6" id="KW-0227">DNA damage</keyword>
<feature type="binding site" evidence="10">
    <location>
        <position position="42"/>
    </location>
    <ligand>
        <name>Zn(2+)</name>
        <dbReference type="ChEBI" id="CHEBI:29105"/>
    </ligand>
</feature>
<dbReference type="PROSITE" id="PS00374">
    <property type="entry name" value="MGMT"/>
    <property type="match status" value="1"/>
</dbReference>
<evidence type="ECO:0000256" key="2">
    <source>
        <dbReference type="ARBA" id="ARBA00008711"/>
    </source>
</evidence>
<organism evidence="12 13">
    <name type="scientific">Amoebophilus asiaticus (strain 5a2)</name>
    <dbReference type="NCBI Taxonomy" id="452471"/>
    <lineage>
        <taxon>Bacteria</taxon>
        <taxon>Pseudomonadati</taxon>
        <taxon>Bacteroidota</taxon>
        <taxon>Cytophagia</taxon>
        <taxon>Cytophagales</taxon>
        <taxon>Amoebophilaceae</taxon>
        <taxon>Candidatus Amoebophilus</taxon>
    </lineage>
</organism>
<dbReference type="InterPro" id="IPR004026">
    <property type="entry name" value="Ada_DNA_repair_Zn-bd"/>
</dbReference>
<dbReference type="GO" id="GO:0008270">
    <property type="term" value="F:zinc ion binding"/>
    <property type="evidence" value="ECO:0007669"/>
    <property type="project" value="InterPro"/>
</dbReference>
<keyword evidence="10" id="KW-0479">Metal-binding</keyword>
<dbReference type="Gene3D" id="1.10.10.10">
    <property type="entry name" value="Winged helix-like DNA-binding domain superfamily/Winged helix DNA-binding domain"/>
    <property type="match status" value="1"/>
</dbReference>
<name>B3ER72_AMOA5</name>
<dbReference type="GO" id="GO:0003908">
    <property type="term" value="F:methylated-DNA-[protein]-cysteine S-methyltransferase activity"/>
    <property type="evidence" value="ECO:0007669"/>
    <property type="project" value="UniProtKB-EC"/>
</dbReference>
<dbReference type="GO" id="GO:0006281">
    <property type="term" value="P:DNA repair"/>
    <property type="evidence" value="ECO:0007669"/>
    <property type="project" value="UniProtKB-KW"/>
</dbReference>
<dbReference type="InterPro" id="IPR001497">
    <property type="entry name" value="MethylDNA_cys_MeTrfase_AS"/>
</dbReference>
<dbReference type="Pfam" id="PF12833">
    <property type="entry name" value="HTH_18"/>
    <property type="match status" value="1"/>
</dbReference>
<dbReference type="Pfam" id="PF01035">
    <property type="entry name" value="DNA_binding_1"/>
    <property type="match status" value="1"/>
</dbReference>
<dbReference type="CDD" id="cd06445">
    <property type="entry name" value="ATase"/>
    <property type="match status" value="1"/>
</dbReference>
<evidence type="ECO:0000256" key="3">
    <source>
        <dbReference type="ARBA" id="ARBA00011918"/>
    </source>
</evidence>
<comment type="catalytic activity">
    <reaction evidence="9">
        <text>a 6-O-methyl-2'-deoxyguanosine in DNA + L-cysteinyl-[protein] = S-methyl-L-cysteinyl-[protein] + a 2'-deoxyguanosine in DNA</text>
        <dbReference type="Rhea" id="RHEA:24000"/>
        <dbReference type="Rhea" id="RHEA-COMP:10131"/>
        <dbReference type="Rhea" id="RHEA-COMP:10132"/>
        <dbReference type="Rhea" id="RHEA-COMP:11367"/>
        <dbReference type="Rhea" id="RHEA-COMP:11368"/>
        <dbReference type="ChEBI" id="CHEBI:29950"/>
        <dbReference type="ChEBI" id="CHEBI:82612"/>
        <dbReference type="ChEBI" id="CHEBI:85445"/>
        <dbReference type="ChEBI" id="CHEBI:85448"/>
        <dbReference type="EC" id="2.1.1.63"/>
    </reaction>
</comment>
<evidence type="ECO:0000256" key="5">
    <source>
        <dbReference type="ARBA" id="ARBA00022679"/>
    </source>
</evidence>
<dbReference type="PIRSF" id="PIRSF000409">
    <property type="entry name" value="Ada"/>
    <property type="match status" value="1"/>
</dbReference>
<dbReference type="PANTHER" id="PTHR10815">
    <property type="entry name" value="METHYLATED-DNA--PROTEIN-CYSTEINE METHYLTRANSFERASE"/>
    <property type="match status" value="1"/>
</dbReference>
<keyword evidence="7" id="KW-0010">Activator</keyword>
<sequence>MRLITDNQAKIFCQALVDKNSLYERIFFVGIETTGVFFRSICYARKPKFENCIFFNTVQDALLASFRPCMRCCPLIHPGQVSPLVQTLVELIEINPEKRWKNSDFKELSVDASTVRRQFKRRFGMTFIQFARVKRMGIAMKQIQKGESVIAAQLDSGYESSSGFRDAFAKIIGAGPTKFDEHHTVLKSSWIDTPLGPMLAITDEEFLYLLEFVDQHNLERKLERLRSNLRAVIVPGRTQLTQQIESELNKYFEGSLKEFKIPIYLLGSSFQQLVWSKLMTIPYGQTRSYGEQAKALGKETAYRAVASANGTNKIAIVIPCHRIINNNGKLGGYSGGIHRKKWLIDHERQHQQ</sequence>
<dbReference type="GO" id="GO:0032259">
    <property type="term" value="P:methylation"/>
    <property type="evidence" value="ECO:0007669"/>
    <property type="project" value="UniProtKB-KW"/>
</dbReference>
<protein>
    <recommendedName>
        <fullName evidence="3">methylated-DNA--[protein]-cysteine S-methyltransferase</fullName>
        <ecNumber evidence="3">2.1.1.63</ecNumber>
    </recommendedName>
</protein>
<dbReference type="STRING" id="452471.Aasi_0286"/>
<evidence type="ECO:0000313" key="12">
    <source>
        <dbReference type="EMBL" id="ACE05724.1"/>
    </source>
</evidence>
<dbReference type="FunFam" id="1.10.10.10:FF:000214">
    <property type="entry name" value="Methylated-DNA--protein-cysteine methyltransferase"/>
    <property type="match status" value="1"/>
</dbReference>
<dbReference type="SUPFAM" id="SSF53155">
    <property type="entry name" value="Methylated DNA-protein cysteine methyltransferase domain"/>
    <property type="match status" value="1"/>
</dbReference>
<dbReference type="GO" id="GO:0003700">
    <property type="term" value="F:DNA-binding transcription factor activity"/>
    <property type="evidence" value="ECO:0007669"/>
    <property type="project" value="InterPro"/>
</dbReference>
<keyword evidence="4" id="KW-0489">Methyltransferase</keyword>
<keyword evidence="10" id="KW-0862">Zinc</keyword>
<evidence type="ECO:0000256" key="7">
    <source>
        <dbReference type="ARBA" id="ARBA00023159"/>
    </source>
</evidence>
<dbReference type="SMART" id="SM00342">
    <property type="entry name" value="HTH_ARAC"/>
    <property type="match status" value="1"/>
</dbReference>
<dbReference type="Gene3D" id="3.30.160.70">
    <property type="entry name" value="Methylated DNA-protein cysteine methyltransferase domain"/>
    <property type="match status" value="1"/>
</dbReference>
<dbReference type="eggNOG" id="COG2169">
    <property type="taxonomic scope" value="Bacteria"/>
</dbReference>
<feature type="binding site" evidence="10">
    <location>
        <position position="69"/>
    </location>
    <ligand>
        <name>Zn(2+)</name>
        <dbReference type="ChEBI" id="CHEBI:29105"/>
    </ligand>
</feature>
<dbReference type="AlphaFoldDB" id="B3ER72"/>
<evidence type="ECO:0000256" key="4">
    <source>
        <dbReference type="ARBA" id="ARBA00022603"/>
    </source>
</evidence>
<keyword evidence="13" id="KW-1185">Reference proteome</keyword>
<accession>B3ER72</accession>
<dbReference type="InterPro" id="IPR018060">
    <property type="entry name" value="HTH_AraC"/>
</dbReference>
<dbReference type="Proteomes" id="UP000001227">
    <property type="component" value="Chromosome"/>
</dbReference>
<dbReference type="Gene3D" id="1.10.10.60">
    <property type="entry name" value="Homeodomain-like"/>
    <property type="match status" value="1"/>
</dbReference>
<dbReference type="InterPro" id="IPR008332">
    <property type="entry name" value="MethylG_MeTrfase_N"/>
</dbReference>
<dbReference type="InterPro" id="IPR035451">
    <property type="entry name" value="Ada-like_dom_sf"/>
</dbReference>
<comment type="catalytic activity">
    <reaction evidence="1">
        <text>a 4-O-methyl-thymidine in DNA + L-cysteinyl-[protein] = a thymidine in DNA + S-methyl-L-cysteinyl-[protein]</text>
        <dbReference type="Rhea" id="RHEA:53428"/>
        <dbReference type="Rhea" id="RHEA-COMP:10131"/>
        <dbReference type="Rhea" id="RHEA-COMP:10132"/>
        <dbReference type="Rhea" id="RHEA-COMP:13555"/>
        <dbReference type="Rhea" id="RHEA-COMP:13556"/>
        <dbReference type="ChEBI" id="CHEBI:29950"/>
        <dbReference type="ChEBI" id="CHEBI:82612"/>
        <dbReference type="ChEBI" id="CHEBI:137386"/>
        <dbReference type="ChEBI" id="CHEBI:137387"/>
        <dbReference type="EC" id="2.1.1.63"/>
    </reaction>
</comment>
<dbReference type="EC" id="2.1.1.63" evidence="3"/>
<dbReference type="Gene3D" id="3.40.10.10">
    <property type="entry name" value="DNA Methylphosphotriester Repair Domain"/>
    <property type="match status" value="1"/>
</dbReference>
<dbReference type="KEGG" id="aas:Aasi_0286"/>
<dbReference type="InterPro" id="IPR036631">
    <property type="entry name" value="MGMT_N_sf"/>
</dbReference>
<feature type="domain" description="HTH araC/xylS-type" evidence="11">
    <location>
        <begin position="106"/>
        <end position="182"/>
    </location>
</feature>
<dbReference type="RefSeq" id="WP_012472487.1">
    <property type="nucleotide sequence ID" value="NC_010830.1"/>
</dbReference>
<evidence type="ECO:0000259" key="11">
    <source>
        <dbReference type="PROSITE" id="PS01124"/>
    </source>
</evidence>
<dbReference type="InterPro" id="IPR016221">
    <property type="entry name" value="Bifunct_regulatory_prot_Ada"/>
</dbReference>
<reference evidence="12 13" key="1">
    <citation type="journal article" date="2010" name="J. Bacteriol.">
        <title>The genome of the amoeba symbiont 'Candidatus Amoebophilus asiaticus' reveals common mechanisms for host cell interaction among amoeba-associated bacteria.</title>
        <authorList>
            <person name="Schmitz-Esser S."/>
            <person name="Tischler P."/>
            <person name="Arnold R."/>
            <person name="Montanaro J."/>
            <person name="Wagner M."/>
            <person name="Rattei T."/>
            <person name="Horn M."/>
        </authorList>
    </citation>
    <scope>NUCLEOTIDE SEQUENCE [LARGE SCALE GENOMIC DNA]</scope>
    <source>
        <strain evidence="12 13">5a2</strain>
    </source>
</reference>
<dbReference type="OrthoDB" id="9802228at2"/>
<comment type="cofactor">
    <cofactor evidence="10">
        <name>Zn(2+)</name>
        <dbReference type="ChEBI" id="CHEBI:29105"/>
    </cofactor>
    <text evidence="10">Binds 1 zinc ion per subunit.</text>
</comment>
<dbReference type="PROSITE" id="PS01124">
    <property type="entry name" value="HTH_ARAC_FAMILY_2"/>
    <property type="match status" value="1"/>
</dbReference>
<keyword evidence="8" id="KW-0234">DNA repair</keyword>
<dbReference type="HOGENOM" id="CLU_000445_52_0_10"/>
<dbReference type="SUPFAM" id="SSF46767">
    <property type="entry name" value="Methylated DNA-protein cysteine methyltransferase, C-terminal domain"/>
    <property type="match status" value="1"/>
</dbReference>
<proteinExistence type="inferred from homology"/>
<feature type="binding site" evidence="10">
    <location>
        <position position="72"/>
    </location>
    <ligand>
        <name>Zn(2+)</name>
        <dbReference type="ChEBI" id="CHEBI:29105"/>
    </ligand>
</feature>
<comment type="similarity">
    <text evidence="2">Belongs to the MGMT family.</text>
</comment>
<dbReference type="GO" id="GO:0043565">
    <property type="term" value="F:sequence-specific DNA binding"/>
    <property type="evidence" value="ECO:0007669"/>
    <property type="project" value="InterPro"/>
</dbReference>
<gene>
    <name evidence="12" type="ordered locus">Aasi_0286</name>
</gene>
<evidence type="ECO:0000256" key="1">
    <source>
        <dbReference type="ARBA" id="ARBA00001286"/>
    </source>
</evidence>